<evidence type="ECO:0000313" key="5">
    <source>
        <dbReference type="Proteomes" id="UP000267166"/>
    </source>
</evidence>
<organism evidence="3 5">
    <name type="scientific">Acinetobacter cumulans</name>
    <dbReference type="NCBI Taxonomy" id="2136182"/>
    <lineage>
        <taxon>Bacteria</taxon>
        <taxon>Pseudomonadati</taxon>
        <taxon>Pseudomonadota</taxon>
        <taxon>Gammaproteobacteria</taxon>
        <taxon>Moraxellales</taxon>
        <taxon>Moraxellaceae</taxon>
        <taxon>Acinetobacter</taxon>
    </lineage>
</organism>
<dbReference type="EMBL" id="RCHD01000011">
    <property type="protein sequence ID" value="RLL36166.1"/>
    <property type="molecule type" value="Genomic_DNA"/>
</dbReference>
<name>A0A498D0A9_9GAMM</name>
<evidence type="ECO:0000313" key="6">
    <source>
        <dbReference type="Proteomes" id="UP000273105"/>
    </source>
</evidence>
<dbReference type="RefSeq" id="WP_106984951.1">
    <property type="nucleotide sequence ID" value="NZ_CP035934.2"/>
</dbReference>
<feature type="chain" id="PRO_5044605971" evidence="1">
    <location>
        <begin position="23"/>
        <end position="131"/>
    </location>
</feature>
<dbReference type="EMBL" id="RCHE01000018">
    <property type="protein sequence ID" value="RLL45557.1"/>
    <property type="molecule type" value="Genomic_DNA"/>
</dbReference>
<protein>
    <submittedName>
        <fullName evidence="3">DUF1311 domain-containing protein</fullName>
    </submittedName>
</protein>
<reference evidence="5 6" key="1">
    <citation type="submission" date="2018-09" db="EMBL/GenBank/DDBJ databases">
        <title>The draft genome of Acinetobacter sp. strains.</title>
        <authorList>
            <person name="Qin J."/>
            <person name="Feng Y."/>
            <person name="Zong Z."/>
        </authorList>
    </citation>
    <scope>NUCLEOTIDE SEQUENCE [LARGE SCALE GENOMIC DNA]</scope>
    <source>
        <strain evidence="4 6">WCHAc060001</strain>
        <strain evidence="3 5">WCHAc060003</strain>
    </source>
</reference>
<dbReference type="Pfam" id="PF07007">
    <property type="entry name" value="LprI"/>
    <property type="match status" value="1"/>
</dbReference>
<dbReference type="AlphaFoldDB" id="A0A498D0A9"/>
<sequence length="131" mass="14920">MKKRLTQGLLIACAGWSVNAFALGYTGDFEACMRKAQSQSNLINTCQIKEYKAQNKRMKKLLKITLKTTADSEQALVTQSQEVWLQRRDNACNIKNKKAKEFLISNSSCAVQMTMSHADMMEVRLHNKNMK</sequence>
<evidence type="ECO:0000256" key="1">
    <source>
        <dbReference type="SAM" id="SignalP"/>
    </source>
</evidence>
<dbReference type="Proteomes" id="UP000273105">
    <property type="component" value="Unassembled WGS sequence"/>
</dbReference>
<evidence type="ECO:0000259" key="2">
    <source>
        <dbReference type="Pfam" id="PF07007"/>
    </source>
</evidence>
<feature type="signal peptide" evidence="1">
    <location>
        <begin position="1"/>
        <end position="22"/>
    </location>
</feature>
<comment type="caution">
    <text evidence="3">The sequence shown here is derived from an EMBL/GenBank/DDBJ whole genome shotgun (WGS) entry which is preliminary data.</text>
</comment>
<keyword evidence="6" id="KW-1185">Reference proteome</keyword>
<dbReference type="Proteomes" id="UP000267166">
    <property type="component" value="Unassembled WGS sequence"/>
</dbReference>
<keyword evidence="1" id="KW-0732">Signal</keyword>
<feature type="domain" description="Lysozyme inhibitor LprI-like N-terminal" evidence="2">
    <location>
        <begin position="32"/>
        <end position="115"/>
    </location>
</feature>
<proteinExistence type="predicted"/>
<gene>
    <name evidence="4" type="ORF">D9K79_09070</name>
    <name evidence="3" type="ORF">D9K80_06195</name>
</gene>
<evidence type="ECO:0000313" key="4">
    <source>
        <dbReference type="EMBL" id="RLL45557.1"/>
    </source>
</evidence>
<dbReference type="InterPro" id="IPR009739">
    <property type="entry name" value="LprI-like_N"/>
</dbReference>
<evidence type="ECO:0000313" key="3">
    <source>
        <dbReference type="EMBL" id="RLL36166.1"/>
    </source>
</evidence>
<dbReference type="Gene3D" id="1.20.1270.180">
    <property type="match status" value="1"/>
</dbReference>
<accession>A0A498D0A9</accession>